<proteinExistence type="predicted"/>
<comment type="caution">
    <text evidence="2">The sequence shown here is derived from an EMBL/GenBank/DDBJ whole genome shotgun (WGS) entry which is preliminary data.</text>
</comment>
<evidence type="ECO:0000313" key="3">
    <source>
        <dbReference type="Proteomes" id="UP000663891"/>
    </source>
</evidence>
<evidence type="ECO:0000256" key="1">
    <source>
        <dbReference type="SAM" id="MobiDB-lite"/>
    </source>
</evidence>
<evidence type="ECO:0000313" key="2">
    <source>
        <dbReference type="EMBL" id="CAF1448377.1"/>
    </source>
</evidence>
<dbReference type="EMBL" id="CAJNON010001284">
    <property type="protein sequence ID" value="CAF1448377.1"/>
    <property type="molecule type" value="Genomic_DNA"/>
</dbReference>
<reference evidence="2" key="1">
    <citation type="submission" date="2021-02" db="EMBL/GenBank/DDBJ databases">
        <authorList>
            <person name="Nowell W R."/>
        </authorList>
    </citation>
    <scope>NUCLEOTIDE SEQUENCE</scope>
</reference>
<sequence>MSDNNEQQQQQQQQPRKKKKKSRGNRKLQRLREKLKKQGLNAETITMMINTYNDRSNQHDIENIEDSVNQDINVQDLVQLNQQEVQDVLEDIVTRVTTKRKRETRPTGVTISISQISMVQPPEKRRRSATTTTIDNVVQPKNQSKKSTSHIKPNYLNTPDHIFKKMLSTALEGAEDTFQLFDTPEKLQYARVYAQLLNDLFYLRLKQDFWNDYYNILVTTGVCRITHHPILPQFTLPYLVGHSKLGHSDWLQWTLIRSVCCCSLIEDFRRERIYLELSYLTNGYSLLFVESHIQHFFEYFHTPHLQYINNQTQYNEFRLKWLDYIGMQYELTDQLQQCDSQGRLIRLQYLYEWGPRCNFNQKFLDLWSEYFRRHPLLSNEKLKILLTTKHEYSLNTLLGGLD</sequence>
<dbReference type="Proteomes" id="UP000663891">
    <property type="component" value="Unassembled WGS sequence"/>
</dbReference>
<feature type="region of interest" description="Disordered" evidence="1">
    <location>
        <begin position="1"/>
        <end position="27"/>
    </location>
</feature>
<organism evidence="2 3">
    <name type="scientific">Adineta steineri</name>
    <dbReference type="NCBI Taxonomy" id="433720"/>
    <lineage>
        <taxon>Eukaryota</taxon>
        <taxon>Metazoa</taxon>
        <taxon>Spiralia</taxon>
        <taxon>Gnathifera</taxon>
        <taxon>Rotifera</taxon>
        <taxon>Eurotatoria</taxon>
        <taxon>Bdelloidea</taxon>
        <taxon>Adinetida</taxon>
        <taxon>Adinetidae</taxon>
        <taxon>Adineta</taxon>
    </lineage>
</organism>
<gene>
    <name evidence="2" type="ORF">VCS650_LOCUS39321</name>
</gene>
<feature type="compositionally biased region" description="Basic residues" evidence="1">
    <location>
        <begin position="15"/>
        <end position="27"/>
    </location>
</feature>
<dbReference type="OrthoDB" id="10051930at2759"/>
<name>A0A815PF87_9BILA</name>
<protein>
    <submittedName>
        <fullName evidence="2">Uncharacterized protein</fullName>
    </submittedName>
</protein>
<dbReference type="AlphaFoldDB" id="A0A815PF87"/>
<accession>A0A815PF87</accession>